<keyword evidence="11" id="KW-1185">Reference proteome</keyword>
<dbReference type="HAMAP" id="MF_00139">
    <property type="entry name" value="PurH"/>
    <property type="match status" value="1"/>
</dbReference>
<proteinExistence type="inferred from homology"/>
<comment type="catalytic activity">
    <reaction evidence="8">
        <text>(6R)-10-formyltetrahydrofolate + 5-amino-1-(5-phospho-beta-D-ribosyl)imidazole-4-carboxamide = 5-formamido-1-(5-phospho-D-ribosyl)imidazole-4-carboxamide + (6S)-5,6,7,8-tetrahydrofolate</text>
        <dbReference type="Rhea" id="RHEA:22192"/>
        <dbReference type="ChEBI" id="CHEBI:57453"/>
        <dbReference type="ChEBI" id="CHEBI:58467"/>
        <dbReference type="ChEBI" id="CHEBI:58475"/>
        <dbReference type="ChEBI" id="CHEBI:195366"/>
        <dbReference type="EC" id="2.1.2.3"/>
    </reaction>
</comment>
<comment type="pathway">
    <text evidence="2 8">Purine metabolism; IMP biosynthesis via de novo pathway; 5-formamido-1-(5-phospho-D-ribosyl)imidazole-4-carboxamide from 5-amino-1-(5-phospho-D-ribosyl)imidazole-4-carboxamide (10-formyl THF route): step 1/1.</text>
</comment>
<dbReference type="InterPro" id="IPR016193">
    <property type="entry name" value="Cytidine_deaminase-like"/>
</dbReference>
<evidence type="ECO:0000256" key="8">
    <source>
        <dbReference type="HAMAP-Rule" id="MF_00139"/>
    </source>
</evidence>
<name>A0ABV2EHJ7_9CAUL</name>
<dbReference type="PANTHER" id="PTHR11692">
    <property type="entry name" value="BIFUNCTIONAL PURINE BIOSYNTHESIS PROTEIN PURH"/>
    <property type="match status" value="1"/>
</dbReference>
<dbReference type="GO" id="GO:0004643">
    <property type="term" value="F:phosphoribosylaminoimidazolecarboxamide formyltransferase activity"/>
    <property type="evidence" value="ECO:0007669"/>
    <property type="project" value="UniProtKB-EC"/>
</dbReference>
<protein>
    <recommendedName>
        <fullName evidence="8">Bifunctional purine biosynthesis protein PurH</fullName>
    </recommendedName>
    <domain>
        <recommendedName>
            <fullName evidence="8">Phosphoribosylaminoimidazolecarboxamide formyltransferase</fullName>
            <ecNumber evidence="8">2.1.2.3</ecNumber>
        </recommendedName>
        <alternativeName>
            <fullName evidence="8">AICAR transformylase</fullName>
        </alternativeName>
    </domain>
    <domain>
        <recommendedName>
            <fullName evidence="8">IMP cyclohydrolase</fullName>
            <ecNumber evidence="8">3.5.4.10</ecNumber>
        </recommendedName>
        <alternativeName>
            <fullName evidence="8">ATIC</fullName>
        </alternativeName>
        <alternativeName>
            <fullName evidence="8">IMP synthase</fullName>
        </alternativeName>
        <alternativeName>
            <fullName evidence="8">Inosinicase</fullName>
        </alternativeName>
    </domain>
</protein>
<dbReference type="InterPro" id="IPR002695">
    <property type="entry name" value="PurH-like"/>
</dbReference>
<keyword evidence="7 8" id="KW-0511">Multifunctional enzyme</keyword>
<evidence type="ECO:0000313" key="10">
    <source>
        <dbReference type="EMBL" id="MET3526510.1"/>
    </source>
</evidence>
<dbReference type="PANTHER" id="PTHR11692:SF0">
    <property type="entry name" value="BIFUNCTIONAL PURINE BIOSYNTHESIS PROTEIN ATIC"/>
    <property type="match status" value="1"/>
</dbReference>
<evidence type="ECO:0000256" key="4">
    <source>
        <dbReference type="ARBA" id="ARBA00022679"/>
    </source>
</evidence>
<dbReference type="InterPro" id="IPR036914">
    <property type="entry name" value="MGS-like_dom_sf"/>
</dbReference>
<dbReference type="InterPro" id="IPR011607">
    <property type="entry name" value="MGS-like_dom"/>
</dbReference>
<dbReference type="EMBL" id="JBEPLU010000001">
    <property type="protein sequence ID" value="MET3526510.1"/>
    <property type="molecule type" value="Genomic_DNA"/>
</dbReference>
<dbReference type="CDD" id="cd01421">
    <property type="entry name" value="IMPCH"/>
    <property type="match status" value="1"/>
</dbReference>
<dbReference type="Pfam" id="PF01808">
    <property type="entry name" value="AICARFT_IMPCHas"/>
    <property type="match status" value="1"/>
</dbReference>
<dbReference type="SMART" id="SM00851">
    <property type="entry name" value="MGS"/>
    <property type="match status" value="1"/>
</dbReference>
<evidence type="ECO:0000313" key="11">
    <source>
        <dbReference type="Proteomes" id="UP001549110"/>
    </source>
</evidence>
<dbReference type="Gene3D" id="3.40.140.20">
    <property type="match status" value="2"/>
</dbReference>
<reference evidence="10 11" key="1">
    <citation type="submission" date="2024-06" db="EMBL/GenBank/DDBJ databases">
        <title>Genomic Encyclopedia of Type Strains, Phase IV (KMG-IV): sequencing the most valuable type-strain genomes for metagenomic binning, comparative biology and taxonomic classification.</title>
        <authorList>
            <person name="Goeker M."/>
        </authorList>
    </citation>
    <scope>NUCLEOTIDE SEQUENCE [LARGE SCALE GENOMIC DNA]</scope>
    <source>
        <strain evidence="10 11">DSM 17809</strain>
    </source>
</reference>
<evidence type="ECO:0000256" key="6">
    <source>
        <dbReference type="ARBA" id="ARBA00022801"/>
    </source>
</evidence>
<keyword evidence="5 8" id="KW-0658">Purine biosynthesis</keyword>
<sequence>MPAAPNFPPAPDRVAPKRALISVSDKTGLIEAAKTLAEAGVELVSTGGTRAAIEAAGLPVKDVSDLTGFPEMMDGRVKTLHPIVHGGLLGVRDAAEHAKAMADHGIGAIDIVYVNLYPFEATVAKGGSFEDCVENIDIGGPAMVRSAAKNHGYVAICTELADLEEVLAQLKEGAGTTLALRKTLAARAYARTAAYDAAISSWFAAQLGEEAPRRRAFAGELVQTMRYGENPHQKASFYRFANPRTGVATAKQLQGKELSYNNVADTDAAYELIAEFDPAVAPACAIIKHANPCGLATGGSLLEAYERALACDPTSAFGGIVALNTGLDAATAAKVLEIFTEVVIAPDADEEAVALFRKKKNVRLLTTGGLPDPYAPGDTFRSVAGGFLVQSRDTARLTPADLKVVTKRPPTDEEVRDMLFAFTIAKHVKSNAIVYARGGQTLGVGAGQMNRKDSARIAALRAADFGLDLKGSACASEAFFPFPDGLLQAADAGCTAVIQPGGSIGDDKVIEAADERGIAMVFTGVRVFRH</sequence>
<evidence type="ECO:0000259" key="9">
    <source>
        <dbReference type="PROSITE" id="PS51855"/>
    </source>
</evidence>
<dbReference type="SUPFAM" id="SSF52335">
    <property type="entry name" value="Methylglyoxal synthase-like"/>
    <property type="match status" value="1"/>
</dbReference>
<dbReference type="GO" id="GO:0003937">
    <property type="term" value="F:IMP cyclohydrolase activity"/>
    <property type="evidence" value="ECO:0007669"/>
    <property type="project" value="UniProtKB-EC"/>
</dbReference>
<dbReference type="Pfam" id="PF02142">
    <property type="entry name" value="MGS"/>
    <property type="match status" value="1"/>
</dbReference>
<dbReference type="Gene3D" id="3.40.50.1380">
    <property type="entry name" value="Methylglyoxal synthase-like domain"/>
    <property type="match status" value="1"/>
</dbReference>
<comment type="pathway">
    <text evidence="1 8">Purine metabolism; IMP biosynthesis via de novo pathway; IMP from 5-formamido-1-(5-phospho-D-ribosyl)imidazole-4-carboxamide: step 1/1.</text>
</comment>
<dbReference type="Proteomes" id="UP001549110">
    <property type="component" value="Unassembled WGS sequence"/>
</dbReference>
<evidence type="ECO:0000256" key="7">
    <source>
        <dbReference type="ARBA" id="ARBA00023268"/>
    </source>
</evidence>
<dbReference type="NCBIfam" id="NF002049">
    <property type="entry name" value="PRK00881.1"/>
    <property type="match status" value="1"/>
</dbReference>
<comment type="catalytic activity">
    <reaction evidence="8">
        <text>IMP + H2O = 5-formamido-1-(5-phospho-D-ribosyl)imidazole-4-carboxamide</text>
        <dbReference type="Rhea" id="RHEA:18445"/>
        <dbReference type="ChEBI" id="CHEBI:15377"/>
        <dbReference type="ChEBI" id="CHEBI:58053"/>
        <dbReference type="ChEBI" id="CHEBI:58467"/>
        <dbReference type="EC" id="3.5.4.10"/>
    </reaction>
</comment>
<dbReference type="EC" id="3.5.4.10" evidence="8"/>
<organism evidence="10 11">
    <name type="scientific">Phenylobacterium koreense</name>
    <dbReference type="NCBI Taxonomy" id="266125"/>
    <lineage>
        <taxon>Bacteria</taxon>
        <taxon>Pseudomonadati</taxon>
        <taxon>Pseudomonadota</taxon>
        <taxon>Alphaproteobacteria</taxon>
        <taxon>Caulobacterales</taxon>
        <taxon>Caulobacteraceae</taxon>
        <taxon>Phenylobacterium</taxon>
    </lineage>
</organism>
<keyword evidence="6 8" id="KW-0378">Hydrolase</keyword>
<evidence type="ECO:0000256" key="3">
    <source>
        <dbReference type="ARBA" id="ARBA00007667"/>
    </source>
</evidence>
<comment type="caution">
    <text evidence="10">The sequence shown here is derived from an EMBL/GenBank/DDBJ whole genome shotgun (WGS) entry which is preliminary data.</text>
</comment>
<feature type="domain" description="MGS-like" evidence="9">
    <location>
        <begin position="8"/>
        <end position="158"/>
    </location>
</feature>
<gene>
    <name evidence="8" type="primary">purH</name>
    <name evidence="10" type="ORF">ABID41_001605</name>
</gene>
<dbReference type="SUPFAM" id="SSF53927">
    <property type="entry name" value="Cytidine deaminase-like"/>
    <property type="match status" value="1"/>
</dbReference>
<evidence type="ECO:0000256" key="1">
    <source>
        <dbReference type="ARBA" id="ARBA00004844"/>
    </source>
</evidence>
<dbReference type="EC" id="2.1.2.3" evidence="8"/>
<comment type="domain">
    <text evidence="8">The IMP cyclohydrolase activity resides in the N-terminal region.</text>
</comment>
<dbReference type="PROSITE" id="PS51855">
    <property type="entry name" value="MGS"/>
    <property type="match status" value="1"/>
</dbReference>
<evidence type="ECO:0000256" key="2">
    <source>
        <dbReference type="ARBA" id="ARBA00004954"/>
    </source>
</evidence>
<evidence type="ECO:0000256" key="5">
    <source>
        <dbReference type="ARBA" id="ARBA00022755"/>
    </source>
</evidence>
<dbReference type="PIRSF" id="PIRSF000414">
    <property type="entry name" value="AICARFT_IMPCHas"/>
    <property type="match status" value="1"/>
</dbReference>
<keyword evidence="4 8" id="KW-0808">Transferase</keyword>
<dbReference type="RefSeq" id="WP_331932228.1">
    <property type="nucleotide sequence ID" value="NZ_JBEPLU010000001.1"/>
</dbReference>
<dbReference type="SMART" id="SM00798">
    <property type="entry name" value="AICARFT_IMPCHas"/>
    <property type="match status" value="1"/>
</dbReference>
<dbReference type="NCBIfam" id="TIGR00355">
    <property type="entry name" value="purH"/>
    <property type="match status" value="1"/>
</dbReference>
<accession>A0ABV2EHJ7</accession>
<dbReference type="InterPro" id="IPR024051">
    <property type="entry name" value="AICAR_Tfase_dup_dom_sf"/>
</dbReference>
<comment type="similarity">
    <text evidence="3 8">Belongs to the PurH family.</text>
</comment>